<proteinExistence type="predicted"/>
<keyword evidence="3 6" id="KW-1133">Transmembrane helix</keyword>
<dbReference type="Proteomes" id="UP001208570">
    <property type="component" value="Unassembled WGS sequence"/>
</dbReference>
<evidence type="ECO:0000256" key="5">
    <source>
        <dbReference type="SAM" id="MobiDB-lite"/>
    </source>
</evidence>
<feature type="transmembrane region" description="Helical" evidence="6">
    <location>
        <begin position="81"/>
        <end position="103"/>
    </location>
</feature>
<evidence type="ECO:0000256" key="1">
    <source>
        <dbReference type="ARBA" id="ARBA00004141"/>
    </source>
</evidence>
<dbReference type="Pfam" id="PF00822">
    <property type="entry name" value="PMP22_Claudin"/>
    <property type="match status" value="1"/>
</dbReference>
<feature type="region of interest" description="Disordered" evidence="5">
    <location>
        <begin position="1"/>
        <end position="29"/>
    </location>
</feature>
<sequence length="244" mass="27881">MRRCQRRNTLQICPRRDSNSGGSDLWSNALPTRPWKRASNMMQQQMMYNDEEPTFQQPGRPPYERNEPFSKDHGGIYRPPYFFANATSLIMALVGTVFFFISFGGPVWYDVPPENTIVPKTFGLWRLCVRSLIQAYENYLMPVKVLMCVATIFIFIMMSSNLAFIAGFPTYFLEAVTQMFVGLLTAIAVGIFGGNFRDDKNQAPFGWAYWCGVVAAMILIVNGAIMMAISMFVYRKRGGFTRRK</sequence>
<keyword evidence="8" id="KW-1185">Reference proteome</keyword>
<keyword evidence="4 6" id="KW-0472">Membrane</keyword>
<feature type="compositionally biased region" description="Polar residues" evidence="5">
    <location>
        <begin position="19"/>
        <end position="29"/>
    </location>
</feature>
<dbReference type="InterPro" id="IPR004031">
    <property type="entry name" value="PMP22/EMP/MP20/Claudin"/>
</dbReference>
<dbReference type="AlphaFoldDB" id="A0AAD9N8K0"/>
<gene>
    <name evidence="7" type="ORF">LSH36_121g02023</name>
</gene>
<keyword evidence="2 6" id="KW-0812">Transmembrane</keyword>
<feature type="transmembrane region" description="Helical" evidence="6">
    <location>
        <begin position="207"/>
        <end position="234"/>
    </location>
</feature>
<protein>
    <submittedName>
        <fullName evidence="7">Uncharacterized protein</fullName>
    </submittedName>
</protein>
<evidence type="ECO:0000313" key="8">
    <source>
        <dbReference type="Proteomes" id="UP001208570"/>
    </source>
</evidence>
<feature type="transmembrane region" description="Helical" evidence="6">
    <location>
        <begin position="139"/>
        <end position="159"/>
    </location>
</feature>
<evidence type="ECO:0000313" key="7">
    <source>
        <dbReference type="EMBL" id="KAK2161092.1"/>
    </source>
</evidence>
<evidence type="ECO:0000256" key="3">
    <source>
        <dbReference type="ARBA" id="ARBA00022989"/>
    </source>
</evidence>
<reference evidence="7" key="1">
    <citation type="journal article" date="2023" name="Mol. Biol. Evol.">
        <title>Third-Generation Sequencing Reveals the Adaptive Role of the Epigenome in Three Deep-Sea Polychaetes.</title>
        <authorList>
            <person name="Perez M."/>
            <person name="Aroh O."/>
            <person name="Sun Y."/>
            <person name="Lan Y."/>
            <person name="Juniper S.K."/>
            <person name="Young C.R."/>
            <person name="Angers B."/>
            <person name="Qian P.Y."/>
        </authorList>
    </citation>
    <scope>NUCLEOTIDE SEQUENCE</scope>
    <source>
        <strain evidence="7">P08H-3</strain>
    </source>
</reference>
<accession>A0AAD9N8K0</accession>
<comment type="caution">
    <text evidence="7">The sequence shown here is derived from an EMBL/GenBank/DDBJ whole genome shotgun (WGS) entry which is preliminary data.</text>
</comment>
<evidence type="ECO:0000256" key="6">
    <source>
        <dbReference type="SAM" id="Phobius"/>
    </source>
</evidence>
<dbReference type="Gene3D" id="1.20.140.150">
    <property type="match status" value="1"/>
</dbReference>
<evidence type="ECO:0000256" key="2">
    <source>
        <dbReference type="ARBA" id="ARBA00022692"/>
    </source>
</evidence>
<feature type="transmembrane region" description="Helical" evidence="6">
    <location>
        <begin position="171"/>
        <end position="195"/>
    </location>
</feature>
<comment type="subcellular location">
    <subcellularLocation>
        <location evidence="1">Membrane</location>
        <topology evidence="1">Multi-pass membrane protein</topology>
    </subcellularLocation>
</comment>
<dbReference type="GO" id="GO:0016020">
    <property type="term" value="C:membrane"/>
    <property type="evidence" value="ECO:0007669"/>
    <property type="project" value="UniProtKB-SubCell"/>
</dbReference>
<organism evidence="7 8">
    <name type="scientific">Paralvinella palmiformis</name>
    <dbReference type="NCBI Taxonomy" id="53620"/>
    <lineage>
        <taxon>Eukaryota</taxon>
        <taxon>Metazoa</taxon>
        <taxon>Spiralia</taxon>
        <taxon>Lophotrochozoa</taxon>
        <taxon>Annelida</taxon>
        <taxon>Polychaeta</taxon>
        <taxon>Sedentaria</taxon>
        <taxon>Canalipalpata</taxon>
        <taxon>Terebellida</taxon>
        <taxon>Terebelliformia</taxon>
        <taxon>Alvinellidae</taxon>
        <taxon>Paralvinella</taxon>
    </lineage>
</organism>
<name>A0AAD9N8K0_9ANNE</name>
<dbReference type="EMBL" id="JAODUP010000121">
    <property type="protein sequence ID" value="KAK2161092.1"/>
    <property type="molecule type" value="Genomic_DNA"/>
</dbReference>
<evidence type="ECO:0000256" key="4">
    <source>
        <dbReference type="ARBA" id="ARBA00023136"/>
    </source>
</evidence>